<accession>A0A1G7MIZ4</accession>
<evidence type="ECO:0000256" key="1">
    <source>
        <dbReference type="SAM" id="SignalP"/>
    </source>
</evidence>
<organism evidence="2 3">
    <name type="scientific">Sphingomonas carotinifaciens</name>
    <dbReference type="NCBI Taxonomy" id="1166323"/>
    <lineage>
        <taxon>Bacteria</taxon>
        <taxon>Pseudomonadati</taxon>
        <taxon>Pseudomonadota</taxon>
        <taxon>Alphaproteobacteria</taxon>
        <taxon>Sphingomonadales</taxon>
        <taxon>Sphingomonadaceae</taxon>
        <taxon>Sphingomonas</taxon>
    </lineage>
</organism>
<dbReference type="PANTHER" id="PTHR30451:SF5">
    <property type="entry name" value="SLR0019 PROTEIN"/>
    <property type="match status" value="1"/>
</dbReference>
<dbReference type="RefSeq" id="WP_164727718.1">
    <property type="nucleotide sequence ID" value="NZ_WSUT01000001.1"/>
</dbReference>
<dbReference type="EMBL" id="FNBI01000004">
    <property type="protein sequence ID" value="SDF61755.1"/>
    <property type="molecule type" value="Genomic_DNA"/>
</dbReference>
<dbReference type="Gene3D" id="2.60.40.3110">
    <property type="match status" value="1"/>
</dbReference>
<dbReference type="AlphaFoldDB" id="A0A1G7MIZ4"/>
<gene>
    <name evidence="2" type="ORF">SAMN05216557_104225</name>
</gene>
<feature type="signal peptide" evidence="1">
    <location>
        <begin position="1"/>
        <end position="21"/>
    </location>
</feature>
<dbReference type="GO" id="GO:0009297">
    <property type="term" value="P:pilus assembly"/>
    <property type="evidence" value="ECO:0007669"/>
    <property type="project" value="InterPro"/>
</dbReference>
<dbReference type="GO" id="GO:0015473">
    <property type="term" value="F:fimbrial usher porin activity"/>
    <property type="evidence" value="ECO:0007669"/>
    <property type="project" value="InterPro"/>
</dbReference>
<evidence type="ECO:0000313" key="2">
    <source>
        <dbReference type="EMBL" id="SDF61755.1"/>
    </source>
</evidence>
<keyword evidence="3" id="KW-1185">Reference proteome</keyword>
<dbReference type="InterPro" id="IPR000015">
    <property type="entry name" value="Fimb_usher"/>
</dbReference>
<dbReference type="Proteomes" id="UP000323502">
    <property type="component" value="Unassembled WGS sequence"/>
</dbReference>
<protein>
    <submittedName>
        <fullName evidence="2">Outer membrane usher protein</fullName>
    </submittedName>
</protein>
<dbReference type="Gene3D" id="2.60.40.2610">
    <property type="entry name" value="Outer membrane usher protein FimD, plug domain"/>
    <property type="match status" value="1"/>
</dbReference>
<feature type="chain" id="PRO_5009241947" evidence="1">
    <location>
        <begin position="22"/>
        <end position="746"/>
    </location>
</feature>
<proteinExistence type="predicted"/>
<evidence type="ECO:0000313" key="3">
    <source>
        <dbReference type="Proteomes" id="UP000323502"/>
    </source>
</evidence>
<keyword evidence="1" id="KW-0732">Signal</keyword>
<sequence>MRRALLLLLFGAMMLAMPAHAADPRQQLFVELVVNGRSTGDVVELALAGEAMIVPAEALRRNGVPLAPGDEGEIDVARRPDLGARYDAALQQLHLTIAPDRLPVARIAATGAPRMASVADWGAMLNYELYGQTAAGRSSAALWTEQRLFGPAGTLSNTGTWRSGAGYLRYDTSIRRIDEDRALGWAAGDLITRALPWTTAIRMGGIQVARDFGIRPDLVTMPLPRFAGQAAVPSAVDLFVDGYRRQSATVEPGRFLLDNIPVVNGAGEATIVTTDAVGRQIATTIPFYVSASLLRPGLSDGGAEIGFVRRGYGLRSFGYGPLVASGTWRRGTTERLTLEAHGEMGGGVALAGIGAVVAPWRIGTLSLSAARSNGAMRYSLGYSYAARGFSIAALHEERDRRFRDLGDFDLRSTLRNRRADRVIASVTLGRHGSLGAAYLDGRALDGARARIASLSYSRPLFGHASLFVSADRDVSTGRTSAQLRLFVPFGRNAANAGISRTGGRNLYQIGYARAMPASGGLGVDANIATDASGTAYGQATATWRARPVTVQAGGAVVGGARSAWGSVSGALVAMDHGVFAANQVSDAFAVVATGTRGVKVAYENQTIGVTDARGYLFVPNIVSWLPSRFSIDPLALSVDHVAPQVETRLAVRRASGAVVRLPVRRSRNVTLKLVDPAGRALAPGGRVTRAGMPDAVTGWDGVVYLEDVGAHIALDVLRRDGIACRANADLPATATAMPDLGAVPCR</sequence>
<name>A0A1G7MIZ4_9SPHN</name>
<dbReference type="PANTHER" id="PTHR30451">
    <property type="entry name" value="OUTER MEMBRANE USHER PROTEIN"/>
    <property type="match status" value="1"/>
</dbReference>
<reference evidence="2 3" key="1">
    <citation type="submission" date="2016-10" db="EMBL/GenBank/DDBJ databases">
        <authorList>
            <person name="Varghese N."/>
            <person name="Submissions S."/>
        </authorList>
    </citation>
    <scope>NUCLEOTIDE SEQUENCE [LARGE SCALE GENOMIC DNA]</scope>
    <source>
        <strain evidence="2 3">S7-754</strain>
    </source>
</reference>
<dbReference type="InterPro" id="IPR042186">
    <property type="entry name" value="FimD_plug_dom"/>
</dbReference>
<dbReference type="Pfam" id="PF00577">
    <property type="entry name" value="Usher"/>
    <property type="match status" value="1"/>
</dbReference>
<dbReference type="GO" id="GO:0009279">
    <property type="term" value="C:cell outer membrane"/>
    <property type="evidence" value="ECO:0007669"/>
    <property type="project" value="TreeGrafter"/>
</dbReference>